<accession>A0A6J5L7U2</accession>
<organism evidence="1">
    <name type="scientific">uncultured Caudovirales phage</name>
    <dbReference type="NCBI Taxonomy" id="2100421"/>
    <lineage>
        <taxon>Viruses</taxon>
        <taxon>Duplodnaviria</taxon>
        <taxon>Heunggongvirae</taxon>
        <taxon>Uroviricota</taxon>
        <taxon>Caudoviricetes</taxon>
        <taxon>Peduoviridae</taxon>
        <taxon>Maltschvirus</taxon>
        <taxon>Maltschvirus maltsch</taxon>
    </lineage>
</organism>
<sequence>MSVTNYNKQIAGWLDKIEANIVNFKNRTDVTTNEKVEFITHQYHLVMLINRALKGQVIFVGAPPVEPIL</sequence>
<name>A0A6J5L7U2_9CAUD</name>
<evidence type="ECO:0000313" key="1">
    <source>
        <dbReference type="EMBL" id="CAB4129433.1"/>
    </source>
</evidence>
<protein>
    <submittedName>
        <fullName evidence="1">Uncharacterized protein</fullName>
    </submittedName>
</protein>
<gene>
    <name evidence="1" type="ORF">UFOVP116_6</name>
</gene>
<dbReference type="EMBL" id="LR796237">
    <property type="protein sequence ID" value="CAB4129433.1"/>
    <property type="molecule type" value="Genomic_DNA"/>
</dbReference>
<reference evidence="1" key="1">
    <citation type="submission" date="2020-04" db="EMBL/GenBank/DDBJ databases">
        <authorList>
            <person name="Chiriac C."/>
            <person name="Salcher M."/>
            <person name="Ghai R."/>
            <person name="Kavagutti S V."/>
        </authorList>
    </citation>
    <scope>NUCLEOTIDE SEQUENCE</scope>
</reference>
<proteinExistence type="predicted"/>